<evidence type="ECO:0000313" key="2">
    <source>
        <dbReference type="Proteomes" id="UP001156669"/>
    </source>
</evidence>
<accession>A0ABQ5Y438</accession>
<keyword evidence="2" id="KW-1185">Reference proteome</keyword>
<proteinExistence type="predicted"/>
<evidence type="ECO:0000313" key="1">
    <source>
        <dbReference type="EMBL" id="GLR04226.1"/>
    </source>
</evidence>
<name>A0ABQ5Y438_9VIBR</name>
<sequence length="220" mass="25690">MGSISFIPRSFLVRCEVTNNANPNTGVKDLVIKIPSVMTDNKMNDDFWKSYQSYGFYYWDSAKPETLAYQHYYQAIAQDDVEKVTASEDSYITHVNEASTAYYEQCDAEVGDTAGVCMEYTAGRVSVEDNVITGFFQAEVKNEDQSAFSLKYHLENLYWLRGDLPYIEAYKRDVADKLIYSYEDIYTDSIVGYYEEGQPTYSTRWDRQERLFFMIDKFWK</sequence>
<dbReference type="RefSeq" id="WP_156145328.1">
    <property type="nucleotide sequence ID" value="NZ_BSOE01000025.1"/>
</dbReference>
<dbReference type="Proteomes" id="UP001156669">
    <property type="component" value="Unassembled WGS sequence"/>
</dbReference>
<dbReference type="EMBL" id="BSOE01000025">
    <property type="protein sequence ID" value="GLR04226.1"/>
    <property type="molecule type" value="Genomic_DNA"/>
</dbReference>
<gene>
    <name evidence="1" type="ORF">GCM10007906_18130</name>
</gene>
<organism evidence="1 2">
    <name type="scientific">Vibrio hyugaensis</name>
    <dbReference type="NCBI Taxonomy" id="1534743"/>
    <lineage>
        <taxon>Bacteria</taxon>
        <taxon>Pseudomonadati</taxon>
        <taxon>Pseudomonadota</taxon>
        <taxon>Gammaproteobacteria</taxon>
        <taxon>Vibrionales</taxon>
        <taxon>Vibrionaceae</taxon>
        <taxon>Vibrio</taxon>
    </lineage>
</organism>
<protein>
    <submittedName>
        <fullName evidence="1">Uncharacterized protein</fullName>
    </submittedName>
</protein>
<reference evidence="2" key="1">
    <citation type="journal article" date="2019" name="Int. J. Syst. Evol. Microbiol.">
        <title>The Global Catalogue of Microorganisms (GCM) 10K type strain sequencing project: providing services to taxonomists for standard genome sequencing and annotation.</title>
        <authorList>
            <consortium name="The Broad Institute Genomics Platform"/>
            <consortium name="The Broad Institute Genome Sequencing Center for Infectious Disease"/>
            <person name="Wu L."/>
            <person name="Ma J."/>
        </authorList>
    </citation>
    <scope>NUCLEOTIDE SEQUENCE [LARGE SCALE GENOMIC DNA]</scope>
    <source>
        <strain evidence="2">NBRC 110633</strain>
    </source>
</reference>
<comment type="caution">
    <text evidence="1">The sequence shown here is derived from an EMBL/GenBank/DDBJ whole genome shotgun (WGS) entry which is preliminary data.</text>
</comment>